<evidence type="ECO:0000256" key="6">
    <source>
        <dbReference type="ARBA" id="ARBA00023310"/>
    </source>
</evidence>
<dbReference type="EMBL" id="MGAT01000027">
    <property type="protein sequence ID" value="OGK52170.1"/>
    <property type="molecule type" value="Genomic_DNA"/>
</dbReference>
<keyword evidence="3" id="KW-0375">Hydrogen ion transport</keyword>
<dbReference type="InterPro" id="IPR000711">
    <property type="entry name" value="ATPase_OSCP/dsu"/>
</dbReference>
<dbReference type="STRING" id="1802069.A2970_02685"/>
<reference evidence="7 8" key="1">
    <citation type="journal article" date="2016" name="Nat. Commun.">
        <title>Thousands of microbial genomes shed light on interconnected biogeochemical processes in an aquifer system.</title>
        <authorList>
            <person name="Anantharaman K."/>
            <person name="Brown C.T."/>
            <person name="Hug L.A."/>
            <person name="Sharon I."/>
            <person name="Castelle C.J."/>
            <person name="Probst A.J."/>
            <person name="Thomas B.C."/>
            <person name="Singh A."/>
            <person name="Wilkins M.J."/>
            <person name="Karaoz U."/>
            <person name="Brodie E.L."/>
            <person name="Williams K.H."/>
            <person name="Hubbard S.S."/>
            <person name="Banfield J.F."/>
        </authorList>
    </citation>
    <scope>NUCLEOTIDE SEQUENCE [LARGE SCALE GENOMIC DNA]</scope>
</reference>
<comment type="subcellular location">
    <subcellularLocation>
        <location evidence="1">Membrane</location>
    </subcellularLocation>
</comment>
<dbReference type="Pfam" id="PF00213">
    <property type="entry name" value="OSCP"/>
    <property type="match status" value="1"/>
</dbReference>
<keyword evidence="4" id="KW-0406">Ion transport</keyword>
<gene>
    <name evidence="7" type="ORF">A2970_02685</name>
</gene>
<dbReference type="GO" id="GO:0016020">
    <property type="term" value="C:membrane"/>
    <property type="evidence" value="ECO:0007669"/>
    <property type="project" value="UniProtKB-SubCell"/>
</dbReference>
<evidence type="ECO:0000313" key="8">
    <source>
        <dbReference type="Proteomes" id="UP000178857"/>
    </source>
</evidence>
<keyword evidence="2" id="KW-0813">Transport</keyword>
<keyword evidence="5" id="KW-0472">Membrane</keyword>
<name>A0A1F7J984_9BACT</name>
<dbReference type="AlphaFoldDB" id="A0A1F7J984"/>
<sequence>MKIDPKIKKDLKERLRADLEQKKRRITVVCAYKIGADEIEALKEKVPLLKTGEIKWQVDSSIIAGYVVKVGSKVLDLSLQGQLQNFKKLIYGID</sequence>
<evidence type="ECO:0000313" key="7">
    <source>
        <dbReference type="EMBL" id="OGK52170.1"/>
    </source>
</evidence>
<dbReference type="GO" id="GO:0046933">
    <property type="term" value="F:proton-transporting ATP synthase activity, rotational mechanism"/>
    <property type="evidence" value="ECO:0007669"/>
    <property type="project" value="InterPro"/>
</dbReference>
<organism evidence="7 8">
    <name type="scientific">Candidatus Roizmanbacteria bacterium RIFCSPLOWO2_01_FULL_44_13</name>
    <dbReference type="NCBI Taxonomy" id="1802069"/>
    <lineage>
        <taxon>Bacteria</taxon>
        <taxon>Candidatus Roizmaniibacteriota</taxon>
    </lineage>
</organism>
<protein>
    <submittedName>
        <fullName evidence="7">Uncharacterized protein</fullName>
    </submittedName>
</protein>
<evidence type="ECO:0000256" key="1">
    <source>
        <dbReference type="ARBA" id="ARBA00004370"/>
    </source>
</evidence>
<evidence type="ECO:0000256" key="4">
    <source>
        <dbReference type="ARBA" id="ARBA00023065"/>
    </source>
</evidence>
<dbReference type="PRINTS" id="PR00125">
    <property type="entry name" value="ATPASEDELTA"/>
</dbReference>
<dbReference type="Proteomes" id="UP000178857">
    <property type="component" value="Unassembled WGS sequence"/>
</dbReference>
<evidence type="ECO:0000256" key="3">
    <source>
        <dbReference type="ARBA" id="ARBA00022781"/>
    </source>
</evidence>
<evidence type="ECO:0000256" key="5">
    <source>
        <dbReference type="ARBA" id="ARBA00023136"/>
    </source>
</evidence>
<evidence type="ECO:0000256" key="2">
    <source>
        <dbReference type="ARBA" id="ARBA00022448"/>
    </source>
</evidence>
<keyword evidence="6" id="KW-0066">ATP synthesis</keyword>
<accession>A0A1F7J984</accession>
<proteinExistence type="predicted"/>
<comment type="caution">
    <text evidence="7">The sequence shown here is derived from an EMBL/GenBank/DDBJ whole genome shotgun (WGS) entry which is preliminary data.</text>
</comment>